<gene>
    <name evidence="3" type="ORF">OLC1_LOCUS21453</name>
</gene>
<evidence type="ECO:0000256" key="1">
    <source>
        <dbReference type="SAM" id="MobiDB-lite"/>
    </source>
</evidence>
<evidence type="ECO:0000313" key="3">
    <source>
        <dbReference type="EMBL" id="CAI9114811.1"/>
    </source>
</evidence>
<accession>A0AAV1E5Y4</accession>
<feature type="domain" description="DUF4283" evidence="2">
    <location>
        <begin position="11"/>
        <end position="65"/>
    </location>
</feature>
<protein>
    <submittedName>
        <fullName evidence="3">OLC1v1015617C1</fullName>
    </submittedName>
</protein>
<evidence type="ECO:0000313" key="4">
    <source>
        <dbReference type="Proteomes" id="UP001161247"/>
    </source>
</evidence>
<feature type="compositionally biased region" description="Basic and acidic residues" evidence="1">
    <location>
        <begin position="178"/>
        <end position="189"/>
    </location>
</feature>
<reference evidence="3" key="1">
    <citation type="submission" date="2023-03" db="EMBL/GenBank/DDBJ databases">
        <authorList>
            <person name="Julca I."/>
        </authorList>
    </citation>
    <scope>NUCLEOTIDE SEQUENCE</scope>
</reference>
<dbReference type="EMBL" id="OX459125">
    <property type="protein sequence ID" value="CAI9114811.1"/>
    <property type="molecule type" value="Genomic_DNA"/>
</dbReference>
<sequence>MEYLQREFQTIGFKGSFSIGSIDFQHILICFDLEEDFHRCWLKGLWTFDAHRMRVLKWITDFNPSHENSIVQVWISLEGLPIHRFNKDYFWKLASIIGTPLQIDIPTLNMSRPSVAHICVEIDLLKEHPIPIRIGVEGNSYFQSIFYENMPQYCVDCKKIGHDRLSSRHNTTVASQKMESRHPTKHLLEQPDLVKQPVSSPIVASTPNQEKELLAQPSSMQKASQQSLPTPTAKSAMDLLLKPTAIYEEPSTTVDRTVFQSGNIITAAIIVATSIDALLRPEAAIAPIATALDKPLSCALETNLRPAKTLKRSTSGLTMAEKISIPVDIPDSPPFLQDAPSGEAAVGIELEDTLCNQPDSPIAIENHHLPSASMAAASKS</sequence>
<keyword evidence="4" id="KW-1185">Reference proteome</keyword>
<dbReference type="InterPro" id="IPR040256">
    <property type="entry name" value="At4g02000-like"/>
</dbReference>
<dbReference type="AlphaFoldDB" id="A0AAV1E5Y4"/>
<feature type="compositionally biased region" description="Polar residues" evidence="1">
    <location>
        <begin position="168"/>
        <end position="177"/>
    </location>
</feature>
<proteinExistence type="predicted"/>
<organism evidence="3 4">
    <name type="scientific">Oldenlandia corymbosa var. corymbosa</name>
    <dbReference type="NCBI Taxonomy" id="529605"/>
    <lineage>
        <taxon>Eukaryota</taxon>
        <taxon>Viridiplantae</taxon>
        <taxon>Streptophyta</taxon>
        <taxon>Embryophyta</taxon>
        <taxon>Tracheophyta</taxon>
        <taxon>Spermatophyta</taxon>
        <taxon>Magnoliopsida</taxon>
        <taxon>eudicotyledons</taxon>
        <taxon>Gunneridae</taxon>
        <taxon>Pentapetalae</taxon>
        <taxon>asterids</taxon>
        <taxon>lamiids</taxon>
        <taxon>Gentianales</taxon>
        <taxon>Rubiaceae</taxon>
        <taxon>Rubioideae</taxon>
        <taxon>Spermacoceae</taxon>
        <taxon>Hedyotis-Oldenlandia complex</taxon>
        <taxon>Oldenlandia</taxon>
    </lineage>
</organism>
<dbReference type="InterPro" id="IPR025558">
    <property type="entry name" value="DUF4283"/>
</dbReference>
<evidence type="ECO:0000259" key="2">
    <source>
        <dbReference type="Pfam" id="PF14111"/>
    </source>
</evidence>
<name>A0AAV1E5Y4_OLDCO</name>
<feature type="region of interest" description="Disordered" evidence="1">
    <location>
        <begin position="168"/>
        <end position="191"/>
    </location>
</feature>
<dbReference type="Pfam" id="PF14111">
    <property type="entry name" value="DUF4283"/>
    <property type="match status" value="1"/>
</dbReference>
<dbReference type="Proteomes" id="UP001161247">
    <property type="component" value="Chromosome 8"/>
</dbReference>
<dbReference type="PANTHER" id="PTHR31286:SF164">
    <property type="entry name" value="ZINC FINGER, CCHC-TYPE"/>
    <property type="match status" value="1"/>
</dbReference>
<dbReference type="PANTHER" id="PTHR31286">
    <property type="entry name" value="GLYCINE-RICH CELL WALL STRUCTURAL PROTEIN 1.8-LIKE"/>
    <property type="match status" value="1"/>
</dbReference>